<proteinExistence type="predicted"/>
<keyword evidence="1" id="KW-0689">Ribosomal protein</keyword>
<sequence>MRDFEVGQVVFSKCGRDKGHAFIVISLEEEYAYLADGDLRKLASPKRKKYKHIQGTLEVIQDLKQNIIEENVSDAHIRKGIKAYLVKTSI</sequence>
<dbReference type="EMBL" id="JAQIFT010000046">
    <property type="protein sequence ID" value="MDA3732269.1"/>
    <property type="molecule type" value="Genomic_DNA"/>
</dbReference>
<evidence type="ECO:0000256" key="2">
    <source>
        <dbReference type="ARBA" id="ARBA00023274"/>
    </source>
</evidence>
<evidence type="ECO:0000313" key="4">
    <source>
        <dbReference type="Proteomes" id="UP001169242"/>
    </source>
</evidence>
<dbReference type="GO" id="GO:1990904">
    <property type="term" value="C:ribonucleoprotein complex"/>
    <property type="evidence" value="ECO:0007669"/>
    <property type="project" value="UniProtKB-KW"/>
</dbReference>
<dbReference type="Gene3D" id="2.30.30.30">
    <property type="match status" value="1"/>
</dbReference>
<organism evidence="3 4">
    <name type="scientific">Holtiella tumoricola</name>
    <dbReference type="NCBI Taxonomy" id="3018743"/>
    <lineage>
        <taxon>Bacteria</taxon>
        <taxon>Bacillati</taxon>
        <taxon>Bacillota</taxon>
        <taxon>Clostridia</taxon>
        <taxon>Lachnospirales</taxon>
        <taxon>Cellulosilyticaceae</taxon>
        <taxon>Holtiella</taxon>
    </lineage>
</organism>
<dbReference type="Proteomes" id="UP001169242">
    <property type="component" value="Unassembled WGS sequence"/>
</dbReference>
<accession>A0AA42DNH7</accession>
<dbReference type="AlphaFoldDB" id="A0AA42DNH7"/>
<dbReference type="InterPro" id="IPR014722">
    <property type="entry name" value="Rib_uL2_dom2"/>
</dbReference>
<dbReference type="InterPro" id="IPR008991">
    <property type="entry name" value="Translation_prot_SH3-like_sf"/>
</dbReference>
<protein>
    <submittedName>
        <fullName evidence="3">KOW domain-containing RNA-binding protein</fullName>
    </submittedName>
</protein>
<dbReference type="InterPro" id="IPR041985">
    <property type="entry name" value="Ribosomal_eL14_KOW"/>
</dbReference>
<keyword evidence="2" id="KW-0687">Ribonucleoprotein</keyword>
<gene>
    <name evidence="3" type="ORF">PBV87_12310</name>
</gene>
<comment type="caution">
    <text evidence="3">The sequence shown here is derived from an EMBL/GenBank/DDBJ whole genome shotgun (WGS) entry which is preliminary data.</text>
</comment>
<dbReference type="CDD" id="cd06088">
    <property type="entry name" value="KOW_RPL14"/>
    <property type="match status" value="1"/>
</dbReference>
<dbReference type="SUPFAM" id="SSF50104">
    <property type="entry name" value="Translation proteins SH3-like domain"/>
    <property type="match status" value="1"/>
</dbReference>
<name>A0AA42DNH7_9FIRM</name>
<evidence type="ECO:0000313" key="3">
    <source>
        <dbReference type="EMBL" id="MDA3732269.1"/>
    </source>
</evidence>
<dbReference type="RefSeq" id="WP_053983251.1">
    <property type="nucleotide sequence ID" value="NZ_JAQIFT010000046.1"/>
</dbReference>
<reference evidence="3" key="1">
    <citation type="journal article" date="2023" name="Int. J. Syst. Evol. Microbiol.">
        <title>&lt;i&gt;Holtiella tumoricola&lt;/i&gt; gen. nov. sp. nov., isolated from a human clinical sample.</title>
        <authorList>
            <person name="Allen-Vercoe E."/>
            <person name="Daigneault M.C."/>
            <person name="Vancuren S.J."/>
            <person name="Cochrane K."/>
            <person name="O'Neal L.L."/>
            <person name="Sankaranarayanan K."/>
            <person name="Lawson P.A."/>
        </authorList>
    </citation>
    <scope>NUCLEOTIDE SEQUENCE</scope>
    <source>
        <strain evidence="3">CC70A</strain>
    </source>
</reference>
<dbReference type="GO" id="GO:0005840">
    <property type="term" value="C:ribosome"/>
    <property type="evidence" value="ECO:0007669"/>
    <property type="project" value="UniProtKB-KW"/>
</dbReference>
<keyword evidence="4" id="KW-1185">Reference proteome</keyword>
<evidence type="ECO:0000256" key="1">
    <source>
        <dbReference type="ARBA" id="ARBA00022980"/>
    </source>
</evidence>